<reference evidence="2" key="1">
    <citation type="submission" date="2022-03" db="EMBL/GenBank/DDBJ databases">
        <title>Draft genome sequence of Aduncisulcus paluster, a free-living microaerophilic Fornicata.</title>
        <authorList>
            <person name="Yuyama I."/>
            <person name="Kume K."/>
            <person name="Tamura T."/>
            <person name="Inagaki Y."/>
            <person name="Hashimoto T."/>
        </authorList>
    </citation>
    <scope>NUCLEOTIDE SEQUENCE</scope>
    <source>
        <strain evidence="2">NY0171</strain>
    </source>
</reference>
<accession>A0ABQ5K4X9</accession>
<dbReference type="EMBL" id="BQXS01012667">
    <property type="protein sequence ID" value="GKT26630.1"/>
    <property type="molecule type" value="Genomic_DNA"/>
</dbReference>
<organism evidence="2 3">
    <name type="scientific">Aduncisulcus paluster</name>
    <dbReference type="NCBI Taxonomy" id="2918883"/>
    <lineage>
        <taxon>Eukaryota</taxon>
        <taxon>Metamonada</taxon>
        <taxon>Carpediemonas-like organisms</taxon>
        <taxon>Aduncisulcus</taxon>
    </lineage>
</organism>
<feature type="region of interest" description="Disordered" evidence="1">
    <location>
        <begin position="1"/>
        <end position="20"/>
    </location>
</feature>
<sequence>MTPAVPTIKARNETKEDGDEEYDQSCFAQEMVKEESDCGFFTHIFIPFSSSSPIKGAYISIRNIPGSLPPLYLVFTVSSSKGEKVSKKYEFPEFEEHHWYFFPVDLFALMLFCV</sequence>
<dbReference type="Proteomes" id="UP001057375">
    <property type="component" value="Unassembled WGS sequence"/>
</dbReference>
<evidence type="ECO:0000256" key="1">
    <source>
        <dbReference type="SAM" id="MobiDB-lite"/>
    </source>
</evidence>
<name>A0ABQ5K4X9_9EUKA</name>
<protein>
    <submittedName>
        <fullName evidence="2">Uncharacterized protein</fullName>
    </submittedName>
</protein>
<keyword evidence="3" id="KW-1185">Reference proteome</keyword>
<evidence type="ECO:0000313" key="3">
    <source>
        <dbReference type="Proteomes" id="UP001057375"/>
    </source>
</evidence>
<gene>
    <name evidence="2" type="ORF">ADUPG1_013425</name>
</gene>
<evidence type="ECO:0000313" key="2">
    <source>
        <dbReference type="EMBL" id="GKT26630.1"/>
    </source>
</evidence>
<comment type="caution">
    <text evidence="2">The sequence shown here is derived from an EMBL/GenBank/DDBJ whole genome shotgun (WGS) entry which is preliminary data.</text>
</comment>
<proteinExistence type="predicted"/>